<dbReference type="RefSeq" id="WP_088074599.1">
    <property type="nucleotide sequence ID" value="NZ_JAHQCR010000021.1"/>
</dbReference>
<name>A0ABS6JQF3_9BACI</name>
<sequence length="276" mass="31570">MEFHTYTSPEEVLRKVETCLMKKEAENNLPLSILSNLSQNPCTTNELLFAIGMESDGFVLIIESSSGNLVLCGSEAYVKNAASWLYQSKKKVKIIRGCQPFVNLFIQAYKETACIESNLTINQTIFRLDQLEDILRSNGRLCFATEDDIALITMWSQYFHRESGIVFSKKELEHFVTDEIKRNRFFIWRNSRGTPVTMAKRANETKNGVAINYVYTPDECRSQGYAITCVAALTERLLLEGYKFCTLYTNDDVPKGNLFEKVGYKPIAVYSQYSIR</sequence>
<reference evidence="2 3" key="1">
    <citation type="submission" date="2021-06" db="EMBL/GenBank/DDBJ databases">
        <title>Bacillus sp. RD4P76, an endophyte from a halophyte.</title>
        <authorList>
            <person name="Sun J.-Q."/>
        </authorList>
    </citation>
    <scope>NUCLEOTIDE SEQUENCE [LARGE SCALE GENOMIC DNA]</scope>
    <source>
        <strain evidence="2 3">JCM 17098</strain>
    </source>
</reference>
<evidence type="ECO:0000313" key="3">
    <source>
        <dbReference type="Proteomes" id="UP000790580"/>
    </source>
</evidence>
<comment type="caution">
    <text evidence="2">The sequence shown here is derived from an EMBL/GenBank/DDBJ whole genome shotgun (WGS) entry which is preliminary data.</text>
</comment>
<dbReference type="EMBL" id="JAHQCR010000021">
    <property type="protein sequence ID" value="MBU9720793.1"/>
    <property type="molecule type" value="Genomic_DNA"/>
</dbReference>
<feature type="domain" description="N-acetyltransferase" evidence="1">
    <location>
        <begin position="139"/>
        <end position="276"/>
    </location>
</feature>
<dbReference type="Proteomes" id="UP000790580">
    <property type="component" value="Unassembled WGS sequence"/>
</dbReference>
<dbReference type="InterPro" id="IPR000182">
    <property type="entry name" value="GNAT_dom"/>
</dbReference>
<gene>
    <name evidence="2" type="ORF">KS407_04945</name>
</gene>
<dbReference type="InterPro" id="IPR016181">
    <property type="entry name" value="Acyl_CoA_acyltransferase"/>
</dbReference>
<proteinExistence type="predicted"/>
<dbReference type="Pfam" id="PF08445">
    <property type="entry name" value="FR47"/>
    <property type="match status" value="1"/>
</dbReference>
<accession>A0ABS6JQF3</accession>
<dbReference type="SUPFAM" id="SSF55729">
    <property type="entry name" value="Acyl-CoA N-acyltransferases (Nat)"/>
    <property type="match status" value="1"/>
</dbReference>
<dbReference type="Gene3D" id="3.40.630.30">
    <property type="match status" value="1"/>
</dbReference>
<evidence type="ECO:0000313" key="2">
    <source>
        <dbReference type="EMBL" id="MBU9720793.1"/>
    </source>
</evidence>
<keyword evidence="3" id="KW-1185">Reference proteome</keyword>
<evidence type="ECO:0000259" key="1">
    <source>
        <dbReference type="PROSITE" id="PS51186"/>
    </source>
</evidence>
<dbReference type="InterPro" id="IPR013653">
    <property type="entry name" value="GCN5-like_dom"/>
</dbReference>
<protein>
    <recommendedName>
        <fullName evidence="1">N-acetyltransferase domain-containing protein</fullName>
    </recommendedName>
</protein>
<dbReference type="PROSITE" id="PS51186">
    <property type="entry name" value="GNAT"/>
    <property type="match status" value="1"/>
</dbReference>
<organism evidence="2 3">
    <name type="scientific">Evansella alkalicola</name>
    <dbReference type="NCBI Taxonomy" id="745819"/>
    <lineage>
        <taxon>Bacteria</taxon>
        <taxon>Bacillati</taxon>
        <taxon>Bacillota</taxon>
        <taxon>Bacilli</taxon>
        <taxon>Bacillales</taxon>
        <taxon>Bacillaceae</taxon>
        <taxon>Evansella</taxon>
    </lineage>
</organism>